<gene>
    <name evidence="1" type="ORF">CSSPJE1EN2_LOCUS14766</name>
</gene>
<evidence type="ECO:0000313" key="2">
    <source>
        <dbReference type="Proteomes" id="UP001497522"/>
    </source>
</evidence>
<evidence type="ECO:0000313" key="1">
    <source>
        <dbReference type="EMBL" id="CAK9872169.1"/>
    </source>
</evidence>
<dbReference type="Proteomes" id="UP001497522">
    <property type="component" value="Chromosome 2"/>
</dbReference>
<reference evidence="1 2" key="1">
    <citation type="submission" date="2024-03" db="EMBL/GenBank/DDBJ databases">
        <authorList>
            <consortium name="ELIXIR-Norway"/>
            <consortium name="Elixir Norway"/>
        </authorList>
    </citation>
    <scope>NUCLEOTIDE SEQUENCE [LARGE SCALE GENOMIC DNA]</scope>
</reference>
<sequence>MLQMSLAASVTLLSPIQNLLLHWSLHLTKESDWAPPEPASSFTLMTVSSTKQEPTGSPNTLQSLVEVTPESLKNEILGSGELRQVPQVLQAQWNNLCHPKLGMKALLGDKIPPLHLRVLNKRSNDLQAILETVRSWSNSTHLPVLDQHGDVRRAIATGGDDITVNLDPDESVIPSA</sequence>
<accession>A0ABP1BAP7</accession>
<dbReference type="EMBL" id="OZ023703">
    <property type="protein sequence ID" value="CAK9872169.1"/>
    <property type="molecule type" value="Genomic_DNA"/>
</dbReference>
<name>A0ABP1BAP7_9BRYO</name>
<organism evidence="1 2">
    <name type="scientific">Sphagnum jensenii</name>
    <dbReference type="NCBI Taxonomy" id="128206"/>
    <lineage>
        <taxon>Eukaryota</taxon>
        <taxon>Viridiplantae</taxon>
        <taxon>Streptophyta</taxon>
        <taxon>Embryophyta</taxon>
        <taxon>Bryophyta</taxon>
        <taxon>Sphagnophytina</taxon>
        <taxon>Sphagnopsida</taxon>
        <taxon>Sphagnales</taxon>
        <taxon>Sphagnaceae</taxon>
        <taxon>Sphagnum</taxon>
    </lineage>
</organism>
<protein>
    <submittedName>
        <fullName evidence="1">Uncharacterized protein</fullName>
    </submittedName>
</protein>
<proteinExistence type="predicted"/>
<keyword evidence="2" id="KW-1185">Reference proteome</keyword>